<dbReference type="InterPro" id="IPR023408">
    <property type="entry name" value="MscS_beta-dom_sf"/>
</dbReference>
<dbReference type="InterPro" id="IPR011014">
    <property type="entry name" value="MscS_channel_TM-2"/>
</dbReference>
<evidence type="ECO:0000256" key="2">
    <source>
        <dbReference type="ARBA" id="ARBA00008017"/>
    </source>
</evidence>
<sequence>MKEKQSIIKFLILAVILAVALTAGFATGAMKTAALTADWTLSLRAILRLAAMAAGVLLAEWVAEFFLTLCKPRTHRARSILSITRSLLRYAAAIVILCCGLHLLGVNILAIVASLGVLALIVGFAADSIIADLVTGVFILFDSQYNVGDIIEVDGFRGVVTDIGIRTTSITDASENIKIVNNADMRNILNRSDHVSKSFCDISIPYTCDLEALEEKFPSLLEEIRQKRADVMLDTPVYLGVQQLADSAVVLRFCVDVKEKDIYGGARILNRDLLLGLRQLGVECPFPQLDVHSM</sequence>
<evidence type="ECO:0000256" key="6">
    <source>
        <dbReference type="ARBA" id="ARBA00023136"/>
    </source>
</evidence>
<dbReference type="InterPro" id="IPR011066">
    <property type="entry name" value="MscS_channel_C_sf"/>
</dbReference>
<comment type="similarity">
    <text evidence="2">Belongs to the MscS (TC 1.A.23) family.</text>
</comment>
<dbReference type="SUPFAM" id="SSF82689">
    <property type="entry name" value="Mechanosensitive channel protein MscS (YggB), C-terminal domain"/>
    <property type="match status" value="1"/>
</dbReference>
<protein>
    <submittedName>
        <fullName evidence="9">Small conductance mechanosensitive channel</fullName>
    </submittedName>
</protein>
<keyword evidence="6 7" id="KW-0472">Membrane</keyword>
<evidence type="ECO:0000256" key="4">
    <source>
        <dbReference type="ARBA" id="ARBA00022692"/>
    </source>
</evidence>
<dbReference type="PANTHER" id="PTHR30460">
    <property type="entry name" value="MODERATE CONDUCTANCE MECHANOSENSITIVE CHANNEL YBIO"/>
    <property type="match status" value="1"/>
</dbReference>
<dbReference type="AlphaFoldDB" id="A0A4R1R5M6"/>
<dbReference type="GeneID" id="97380566"/>
<evidence type="ECO:0000313" key="9">
    <source>
        <dbReference type="EMBL" id="TCL60823.1"/>
    </source>
</evidence>
<evidence type="ECO:0000256" key="7">
    <source>
        <dbReference type="SAM" id="Phobius"/>
    </source>
</evidence>
<dbReference type="EMBL" id="SLUM01000003">
    <property type="protein sequence ID" value="TCL60823.1"/>
    <property type="molecule type" value="Genomic_DNA"/>
</dbReference>
<dbReference type="STRING" id="1650663.GCA_001486665_00212"/>
<dbReference type="RefSeq" id="WP_058962744.1">
    <property type="nucleotide sequence ID" value="NZ_CABKVM010000011.1"/>
</dbReference>
<proteinExistence type="inferred from homology"/>
<evidence type="ECO:0000256" key="3">
    <source>
        <dbReference type="ARBA" id="ARBA00022475"/>
    </source>
</evidence>
<feature type="domain" description="Mechanosensitive ion channel MscS" evidence="8">
    <location>
        <begin position="129"/>
        <end position="185"/>
    </location>
</feature>
<evidence type="ECO:0000259" key="8">
    <source>
        <dbReference type="Pfam" id="PF00924"/>
    </source>
</evidence>
<feature type="transmembrane region" description="Helical" evidence="7">
    <location>
        <begin position="45"/>
        <end position="67"/>
    </location>
</feature>
<evidence type="ECO:0000313" key="10">
    <source>
        <dbReference type="Proteomes" id="UP000295184"/>
    </source>
</evidence>
<comment type="subcellular location">
    <subcellularLocation>
        <location evidence="1">Cell membrane</location>
        <topology evidence="1">Multi-pass membrane protein</topology>
    </subcellularLocation>
</comment>
<evidence type="ECO:0000256" key="5">
    <source>
        <dbReference type="ARBA" id="ARBA00022989"/>
    </source>
</evidence>
<dbReference type="Gene3D" id="3.30.70.100">
    <property type="match status" value="1"/>
</dbReference>
<dbReference type="Gene3D" id="1.10.287.1260">
    <property type="match status" value="1"/>
</dbReference>
<name>A0A4R1R5M6_9FIRM</name>
<dbReference type="InterPro" id="IPR010920">
    <property type="entry name" value="LSM_dom_sf"/>
</dbReference>
<dbReference type="SUPFAM" id="SSF50182">
    <property type="entry name" value="Sm-like ribonucleoproteins"/>
    <property type="match status" value="1"/>
</dbReference>
<keyword evidence="3" id="KW-1003">Cell membrane</keyword>
<dbReference type="InterPro" id="IPR045276">
    <property type="entry name" value="YbiO_bact"/>
</dbReference>
<gene>
    <name evidence="9" type="ORF">EDD77_103148</name>
</gene>
<dbReference type="Gene3D" id="2.30.30.60">
    <property type="match status" value="1"/>
</dbReference>
<dbReference type="OrthoDB" id="9809206at2"/>
<dbReference type="SUPFAM" id="SSF82861">
    <property type="entry name" value="Mechanosensitive channel protein MscS (YggB), transmembrane region"/>
    <property type="match status" value="1"/>
</dbReference>
<feature type="transmembrane region" description="Helical" evidence="7">
    <location>
        <begin position="117"/>
        <end position="141"/>
    </location>
</feature>
<evidence type="ECO:0000256" key="1">
    <source>
        <dbReference type="ARBA" id="ARBA00004651"/>
    </source>
</evidence>
<accession>A0A4R1R5M6</accession>
<keyword evidence="5 7" id="KW-1133">Transmembrane helix</keyword>
<dbReference type="Proteomes" id="UP000295184">
    <property type="component" value="Unassembled WGS sequence"/>
</dbReference>
<dbReference type="GO" id="GO:0008381">
    <property type="term" value="F:mechanosensitive monoatomic ion channel activity"/>
    <property type="evidence" value="ECO:0007669"/>
    <property type="project" value="InterPro"/>
</dbReference>
<reference evidence="9 10" key="1">
    <citation type="submission" date="2019-03" db="EMBL/GenBank/DDBJ databases">
        <title>Genomic Encyclopedia of Type Strains, Phase IV (KMG-IV): sequencing the most valuable type-strain genomes for metagenomic binning, comparative biology and taxonomic classification.</title>
        <authorList>
            <person name="Goeker M."/>
        </authorList>
    </citation>
    <scope>NUCLEOTIDE SEQUENCE [LARGE SCALE GENOMIC DNA]</scope>
    <source>
        <strain evidence="9 10">DSM 100451</strain>
    </source>
</reference>
<dbReference type="PANTHER" id="PTHR30460:SF0">
    <property type="entry name" value="MODERATE CONDUCTANCE MECHANOSENSITIVE CHANNEL YBIO"/>
    <property type="match status" value="1"/>
</dbReference>
<dbReference type="InterPro" id="IPR006685">
    <property type="entry name" value="MscS_channel_2nd"/>
</dbReference>
<organism evidence="9 10">
    <name type="scientific">Allofournierella massiliensis</name>
    <dbReference type="NCBI Taxonomy" id="1650663"/>
    <lineage>
        <taxon>Bacteria</taxon>
        <taxon>Bacillati</taxon>
        <taxon>Bacillota</taxon>
        <taxon>Clostridia</taxon>
        <taxon>Eubacteriales</taxon>
        <taxon>Oscillospiraceae</taxon>
        <taxon>Allofournierella</taxon>
    </lineage>
</organism>
<feature type="transmembrane region" description="Helical" evidence="7">
    <location>
        <begin position="87"/>
        <end position="111"/>
    </location>
</feature>
<comment type="caution">
    <text evidence="9">The sequence shown here is derived from an EMBL/GenBank/DDBJ whole genome shotgun (WGS) entry which is preliminary data.</text>
</comment>
<dbReference type="Pfam" id="PF00924">
    <property type="entry name" value="MS_channel_2nd"/>
    <property type="match status" value="1"/>
</dbReference>
<dbReference type="GO" id="GO:0005886">
    <property type="term" value="C:plasma membrane"/>
    <property type="evidence" value="ECO:0007669"/>
    <property type="project" value="UniProtKB-SubCell"/>
</dbReference>
<keyword evidence="4 7" id="KW-0812">Transmembrane</keyword>